<reference evidence="1" key="1">
    <citation type="submission" date="2023-02" db="EMBL/GenBank/DDBJ databases">
        <title>Detection, antimicrobial susceptibility and genomic characterization of NDM-producing species of Morganellaceae, Yersiniaceae, and Enterobacteriaceae other than Klebsiella.</title>
        <authorList>
            <person name="Camargo C.H."/>
            <person name="Sacchi C.T."/>
            <person name="Campos K.R."/>
        </authorList>
    </citation>
    <scope>NUCLEOTIDE SEQUENCE</scope>
    <source>
        <strain evidence="1">1189_21</strain>
    </source>
</reference>
<organism evidence="1 2">
    <name type="scientific">Morganella morganii</name>
    <name type="common">Proteus morganii</name>
    <dbReference type="NCBI Taxonomy" id="582"/>
    <lineage>
        <taxon>Bacteria</taxon>
        <taxon>Pseudomonadati</taxon>
        <taxon>Pseudomonadota</taxon>
        <taxon>Gammaproteobacteria</taxon>
        <taxon>Enterobacterales</taxon>
        <taxon>Morganellaceae</taxon>
        <taxon>Morganella</taxon>
    </lineage>
</organism>
<dbReference type="Proteomes" id="UP001182247">
    <property type="component" value="Unassembled WGS sequence"/>
</dbReference>
<dbReference type="RefSeq" id="WP_310953356.1">
    <property type="nucleotide sequence ID" value="NZ_JAPKIY010000017.1"/>
</dbReference>
<gene>
    <name evidence="1" type="ORF">OSC06_10735</name>
</gene>
<proteinExistence type="predicted"/>
<protein>
    <submittedName>
        <fullName evidence="1">Uncharacterized protein</fullName>
    </submittedName>
</protein>
<evidence type="ECO:0000313" key="1">
    <source>
        <dbReference type="EMBL" id="MDS0898447.1"/>
    </source>
</evidence>
<name>A0AAE4FDT8_MORMO</name>
<comment type="caution">
    <text evidence="1">The sequence shown here is derived from an EMBL/GenBank/DDBJ whole genome shotgun (WGS) entry which is preliminary data.</text>
</comment>
<dbReference type="AlphaFoldDB" id="A0AAE4FDT8"/>
<evidence type="ECO:0000313" key="2">
    <source>
        <dbReference type="Proteomes" id="UP001182247"/>
    </source>
</evidence>
<sequence length="68" mass="7837">MPTIHCMSNSDVSEVDIRTAVGESMFTYIFVNPDNWNKRRHIEAKNDISAQNIVGSDYIFAARFRWAV</sequence>
<dbReference type="EMBL" id="JAPKIY010000017">
    <property type="protein sequence ID" value="MDS0898447.1"/>
    <property type="molecule type" value="Genomic_DNA"/>
</dbReference>
<accession>A0AAE4FDT8</accession>